<name>A0ABQ1NW69_9ENTE</name>
<evidence type="ECO:0000313" key="7">
    <source>
        <dbReference type="EMBL" id="GGC84337.1"/>
    </source>
</evidence>
<gene>
    <name evidence="7" type="primary">mcrA</name>
    <name evidence="7" type="ORF">GCM10011573_12450</name>
</gene>
<keyword evidence="8" id="KW-1185">Reference proteome</keyword>
<dbReference type="PANTHER" id="PTHR41286">
    <property type="entry name" value="HNH NUCLEASE YAJD-RELATED"/>
    <property type="match status" value="1"/>
</dbReference>
<evidence type="ECO:0000313" key="8">
    <source>
        <dbReference type="Proteomes" id="UP000630615"/>
    </source>
</evidence>
<keyword evidence="2" id="KW-0378">Hydrolase</keyword>
<proteinExistence type="inferred from homology"/>
<evidence type="ECO:0000256" key="5">
    <source>
        <dbReference type="SAM" id="MobiDB-lite"/>
    </source>
</evidence>
<dbReference type="EMBL" id="BMKI01000002">
    <property type="protein sequence ID" value="GGC84337.1"/>
    <property type="molecule type" value="Genomic_DNA"/>
</dbReference>
<organism evidence="7 8">
    <name type="scientific">Enterococcus wangshanyuanii</name>
    <dbReference type="NCBI Taxonomy" id="2005703"/>
    <lineage>
        <taxon>Bacteria</taxon>
        <taxon>Bacillati</taxon>
        <taxon>Bacillota</taxon>
        <taxon>Bacilli</taxon>
        <taxon>Lactobacillales</taxon>
        <taxon>Enterococcaceae</taxon>
        <taxon>Enterococcus</taxon>
    </lineage>
</organism>
<dbReference type="Proteomes" id="UP000630615">
    <property type="component" value="Unassembled WGS sequence"/>
</dbReference>
<evidence type="ECO:0000256" key="2">
    <source>
        <dbReference type="ARBA" id="ARBA00022801"/>
    </source>
</evidence>
<evidence type="ECO:0000256" key="4">
    <source>
        <dbReference type="ARBA" id="ARBA00040194"/>
    </source>
</evidence>
<evidence type="ECO:0000256" key="3">
    <source>
        <dbReference type="ARBA" id="ARBA00038412"/>
    </source>
</evidence>
<sequence>MDLMTKQMLNKLLIWIKEDELVKFYQSGPWRKLRATALRMYGNKCTKCGKKATMVHHKKKVKDYPLLALQLSNVEPQCNKCHNKEHPEKLSKYNQPKFMNEERW</sequence>
<feature type="domain" description="HNH" evidence="6">
    <location>
        <begin position="45"/>
        <end position="87"/>
    </location>
</feature>
<reference evidence="8" key="1">
    <citation type="journal article" date="2019" name="Int. J. Syst. Evol. Microbiol.">
        <title>The Global Catalogue of Microorganisms (GCM) 10K type strain sequencing project: providing services to taxonomists for standard genome sequencing and annotation.</title>
        <authorList>
            <consortium name="The Broad Institute Genomics Platform"/>
            <consortium name="The Broad Institute Genome Sequencing Center for Infectious Disease"/>
            <person name="Wu L."/>
            <person name="Ma J."/>
        </authorList>
    </citation>
    <scope>NUCLEOTIDE SEQUENCE [LARGE SCALE GENOMIC DNA]</scope>
    <source>
        <strain evidence="8">CGMCC 1.15942</strain>
    </source>
</reference>
<keyword evidence="1" id="KW-0540">Nuclease</keyword>
<dbReference type="Pfam" id="PF01844">
    <property type="entry name" value="HNH"/>
    <property type="match status" value="1"/>
</dbReference>
<dbReference type="InterPro" id="IPR002711">
    <property type="entry name" value="HNH"/>
</dbReference>
<accession>A0ABQ1NW69</accession>
<keyword evidence="7" id="KW-0255">Endonuclease</keyword>
<comment type="caution">
    <text evidence="7">The sequence shown here is derived from an EMBL/GenBank/DDBJ whole genome shotgun (WGS) entry which is preliminary data.</text>
</comment>
<evidence type="ECO:0000259" key="6">
    <source>
        <dbReference type="Pfam" id="PF01844"/>
    </source>
</evidence>
<protein>
    <recommendedName>
        <fullName evidence="4">Putative HNH nuclease YajD</fullName>
    </recommendedName>
</protein>
<dbReference type="PANTHER" id="PTHR41286:SF1">
    <property type="entry name" value="HNH NUCLEASE YAJD-RELATED"/>
    <property type="match status" value="1"/>
</dbReference>
<feature type="region of interest" description="Disordered" evidence="5">
    <location>
        <begin position="82"/>
        <end position="104"/>
    </location>
</feature>
<feature type="compositionally biased region" description="Basic and acidic residues" evidence="5">
    <location>
        <begin position="82"/>
        <end position="91"/>
    </location>
</feature>
<dbReference type="GO" id="GO:0004519">
    <property type="term" value="F:endonuclease activity"/>
    <property type="evidence" value="ECO:0007669"/>
    <property type="project" value="UniProtKB-KW"/>
</dbReference>
<comment type="similarity">
    <text evidence="3">Belongs to the HNH nuclease family.</text>
</comment>
<dbReference type="Gene3D" id="1.10.30.50">
    <property type="match status" value="1"/>
</dbReference>
<evidence type="ECO:0000256" key="1">
    <source>
        <dbReference type="ARBA" id="ARBA00022722"/>
    </source>
</evidence>